<dbReference type="Proteomes" id="UP001149303">
    <property type="component" value="Unassembled WGS sequence"/>
</dbReference>
<dbReference type="EMBL" id="JAIWJY010000001">
    <property type="protein sequence ID" value="MDE1205204.1"/>
    <property type="molecule type" value="Genomic_DNA"/>
</dbReference>
<name>A0A9X4EJS7_9FLAO</name>
<evidence type="ECO:0000313" key="2">
    <source>
        <dbReference type="Proteomes" id="UP001149303"/>
    </source>
</evidence>
<proteinExistence type="predicted"/>
<gene>
    <name evidence="1" type="ORF">LCI24_00180</name>
</gene>
<evidence type="ECO:0000313" key="1">
    <source>
        <dbReference type="EMBL" id="MDE1205204.1"/>
    </source>
</evidence>
<organism evidence="1 2">
    <name type="scientific">Tenacibaculum larymnensis</name>
    <dbReference type="NCBI Taxonomy" id="2878201"/>
    <lineage>
        <taxon>Bacteria</taxon>
        <taxon>Pseudomonadati</taxon>
        <taxon>Bacteroidota</taxon>
        <taxon>Flavobacteriia</taxon>
        <taxon>Flavobacteriales</taxon>
        <taxon>Flavobacteriaceae</taxon>
        <taxon>Tenacibaculum</taxon>
    </lineage>
</organism>
<reference evidence="1" key="1">
    <citation type="submission" date="2021-09" db="EMBL/GenBank/DDBJ databases">
        <authorList>
            <person name="Smyrli M."/>
        </authorList>
    </citation>
    <scope>NUCLEOTIDE SEQUENCE</scope>
    <source>
        <strain evidence="1">LAR25</strain>
    </source>
</reference>
<accession>A0A9X4EJS7</accession>
<comment type="caution">
    <text evidence="1">The sequence shown here is derived from an EMBL/GenBank/DDBJ whole genome shotgun (WGS) entry which is preliminary data.</text>
</comment>
<keyword evidence="2" id="KW-1185">Reference proteome</keyword>
<dbReference type="RefSeq" id="WP_274638614.1">
    <property type="nucleotide sequence ID" value="NZ_JAIWJY010000001.1"/>
</dbReference>
<sequence length="593" mass="68505">MKKIIATLLLLNTYTAIQAQRLESKIPNNVDVLVSANAENLFKLIKVSDIDKSAIGKEILKDLNRSNKTYRVESVVESESDEKKEGSKEIEERKKVSSVANAGIDIKSNAYYFFTKTDSISYHNFYVELKDRELFESMLSKRNKKKIRRMEGYNIIEGRSDIRIWNDDYLLLVNGDVSRGYFSTHKERLDKLREEKEFTYSFRKRIGKGWTKKYVLDLFNKNVISSIASNTKFQKSKKKNASATLWVRNYGMLMTDLFKSFGSSLYPLYADVGDQNIYGVEEVTANLFFDKSDARILLDMSVSPDMKKSFKKIYNKRMSRDLVNSFDHDKALAFWSISIDTEETLKQYPELLNKMYGGILPKFQEEMEIVGDLFSLVIDEEAIGRLITGDALLVLNDFSKKEVEYTTYKYDEDYKRKEVTKTKEEFVPDFTLMIGSKEEDLLNKFFKLGEKHKAVEIENNVVKFKTKKSDIPFNLYSVVKNDVLYLTTSETNALSIARGNNNFNTKKHSKLVRDNSTVFFVDVNAVLNKIPNKWMSKSEKEAMRFSTNNLNDGVFRVSRMRGNTISSELKISTQGTEENTLKLLLEFINAVAK</sequence>
<protein>
    <submittedName>
        <fullName evidence="1">DUF4836 family protein</fullName>
    </submittedName>
</protein>
<dbReference type="AlphaFoldDB" id="A0A9X4EJS7"/>